<protein>
    <submittedName>
        <fullName evidence="1">Uncharacterized protein</fullName>
    </submittedName>
</protein>
<reference evidence="1" key="1">
    <citation type="submission" date="2018-05" db="EMBL/GenBank/DDBJ databases">
        <authorList>
            <person name="Lanie J.A."/>
            <person name="Ng W.-L."/>
            <person name="Kazmierczak K.M."/>
            <person name="Andrzejewski T.M."/>
            <person name="Davidsen T.M."/>
            <person name="Wayne K.J."/>
            <person name="Tettelin H."/>
            <person name="Glass J.I."/>
            <person name="Rusch D."/>
            <person name="Podicherti R."/>
            <person name="Tsui H.-C.T."/>
            <person name="Winkler M.E."/>
        </authorList>
    </citation>
    <scope>NUCLEOTIDE SEQUENCE</scope>
</reference>
<sequence>MLYDPEAARRLRQTLKQFPRAPVAYLPTPLNG</sequence>
<accession>A0A383BJT6</accession>
<name>A0A383BJT6_9ZZZZ</name>
<feature type="non-terminal residue" evidence="1">
    <location>
        <position position="32"/>
    </location>
</feature>
<evidence type="ECO:0000313" key="1">
    <source>
        <dbReference type="EMBL" id="SVE20377.1"/>
    </source>
</evidence>
<gene>
    <name evidence="1" type="ORF">METZ01_LOCUS473231</name>
</gene>
<dbReference type="AlphaFoldDB" id="A0A383BJT6"/>
<proteinExistence type="predicted"/>
<dbReference type="EMBL" id="UINC01201166">
    <property type="protein sequence ID" value="SVE20377.1"/>
    <property type="molecule type" value="Genomic_DNA"/>
</dbReference>
<organism evidence="1">
    <name type="scientific">marine metagenome</name>
    <dbReference type="NCBI Taxonomy" id="408172"/>
    <lineage>
        <taxon>unclassified sequences</taxon>
        <taxon>metagenomes</taxon>
        <taxon>ecological metagenomes</taxon>
    </lineage>
</organism>